<reference evidence="2" key="1">
    <citation type="journal article" date="2013" name="J. Plant Res.">
        <title>Effect of fungi and light on seed germination of three Opuntia species from semiarid lands of central Mexico.</title>
        <authorList>
            <person name="Delgado-Sanchez P."/>
            <person name="Jimenez-Bremont J.F."/>
            <person name="Guerrero-Gonzalez Mde L."/>
            <person name="Flores J."/>
        </authorList>
    </citation>
    <scope>NUCLEOTIDE SEQUENCE</scope>
    <source>
        <tissue evidence="2">Cladode</tissue>
    </source>
</reference>
<proteinExistence type="predicted"/>
<name>A0A7C8ZQM7_OPUST</name>
<evidence type="ECO:0000313" key="2">
    <source>
        <dbReference type="EMBL" id="MBA4648836.1"/>
    </source>
</evidence>
<feature type="region of interest" description="Disordered" evidence="1">
    <location>
        <begin position="48"/>
        <end position="174"/>
    </location>
</feature>
<feature type="compositionally biased region" description="Polar residues" evidence="1">
    <location>
        <begin position="48"/>
        <end position="64"/>
    </location>
</feature>
<protein>
    <submittedName>
        <fullName evidence="2">Uncharacterized protein</fullName>
    </submittedName>
</protein>
<dbReference type="EMBL" id="GISG01157339">
    <property type="protein sequence ID" value="MBA4648836.1"/>
    <property type="molecule type" value="Transcribed_RNA"/>
</dbReference>
<evidence type="ECO:0000256" key="1">
    <source>
        <dbReference type="SAM" id="MobiDB-lite"/>
    </source>
</evidence>
<feature type="compositionally biased region" description="Polar residues" evidence="1">
    <location>
        <begin position="121"/>
        <end position="139"/>
    </location>
</feature>
<feature type="compositionally biased region" description="Basic and acidic residues" evidence="1">
    <location>
        <begin position="141"/>
        <end position="163"/>
    </location>
</feature>
<organism evidence="2">
    <name type="scientific">Opuntia streptacantha</name>
    <name type="common">Prickly pear cactus</name>
    <name type="synonym">Opuntia cardona</name>
    <dbReference type="NCBI Taxonomy" id="393608"/>
    <lineage>
        <taxon>Eukaryota</taxon>
        <taxon>Viridiplantae</taxon>
        <taxon>Streptophyta</taxon>
        <taxon>Embryophyta</taxon>
        <taxon>Tracheophyta</taxon>
        <taxon>Spermatophyta</taxon>
        <taxon>Magnoliopsida</taxon>
        <taxon>eudicotyledons</taxon>
        <taxon>Gunneridae</taxon>
        <taxon>Pentapetalae</taxon>
        <taxon>Caryophyllales</taxon>
        <taxon>Cactineae</taxon>
        <taxon>Cactaceae</taxon>
        <taxon>Opuntioideae</taxon>
        <taxon>Opuntia</taxon>
    </lineage>
</organism>
<sequence>MADSSKDWSVILDDVSFSYLVELSQNLSKVEGLVKKLVKGEYQQWNDKNSKMNQNSQNHTNAENSAWGDWHDNSKSEYANNNIWSDWGPTGGDQASNDNYNNNKSENTIRWDDEWNAKPDWSNNTSKSETPNNWDTPNESGWDKGFWESGWEKSDSKESRQEQADWGTFELSGW</sequence>
<feature type="compositionally biased region" description="Low complexity" evidence="1">
    <location>
        <begin position="97"/>
        <end position="106"/>
    </location>
</feature>
<reference evidence="2" key="2">
    <citation type="submission" date="2020-07" db="EMBL/GenBank/DDBJ databases">
        <authorList>
            <person name="Vera ALvarez R."/>
            <person name="Arias-Moreno D.M."/>
            <person name="Jimenez-Jacinto V."/>
            <person name="Jimenez-Bremont J.F."/>
            <person name="Swaminathan K."/>
            <person name="Moose S.P."/>
            <person name="Guerrero-Gonzalez M.L."/>
            <person name="Marino-Ramirez L."/>
            <person name="Landsman D."/>
            <person name="Rodriguez-Kessler M."/>
            <person name="Delgado-Sanchez P."/>
        </authorList>
    </citation>
    <scope>NUCLEOTIDE SEQUENCE</scope>
    <source>
        <tissue evidence="2">Cladode</tissue>
    </source>
</reference>
<feature type="compositionally biased region" description="Basic and acidic residues" evidence="1">
    <location>
        <begin position="107"/>
        <end position="117"/>
    </location>
</feature>
<dbReference type="AlphaFoldDB" id="A0A7C8ZQM7"/>
<accession>A0A7C8ZQM7</accession>